<evidence type="ECO:0000313" key="1">
    <source>
        <dbReference type="EMBL" id="QNT60207.1"/>
    </source>
</evidence>
<proteinExistence type="predicted"/>
<keyword evidence="2" id="KW-1185">Reference proteome</keyword>
<gene>
    <name evidence="1" type="ORF">H7A79_0494</name>
</gene>
<reference evidence="1" key="1">
    <citation type="submission" date="2024-06" db="EMBL/GenBank/DDBJ databases">
        <title>Complete Genome Sequence of mouse commensal type strain Neisseria musculi.</title>
        <authorList>
            <person name="Thapa E."/>
            <person name="Aluvathingal J."/>
            <person name="Nadendla S."/>
            <person name="Mehta A."/>
            <person name="Tettelin H."/>
            <person name="Weyand N.J."/>
        </authorList>
    </citation>
    <scope>NUCLEOTIDE SEQUENCE</scope>
    <source>
        <strain evidence="1">NW831</strain>
    </source>
</reference>
<accession>A0A7H1MEZ2</accession>
<sequence length="446" mass="50047">MPEAEYGESPGFYITEKRLGGRAAYGAAKAKGRTALDYRQWVQVRTPEFKAWFGDWEHARVPDRLLDANGEPKIFYPEPVADTYGVTRDISRTEKQRRRVRETVTEYVKYGADGQISAISTQPREGCIPERRTRTCTVYEDVAKTETVHEILRFSRVGDGAFHIHVQGSNRFVGGLLLMPEKSGQQGFSGNRPPAKADGSRYFVPYRAEIAAAYRGKGVGSALYRFAEQCIGEEIYPARSQTDAAKGLWHKRNRQGGFGGYFMNAEGQIKSAVNNSGLFDRNNPDTGDPLPREIMEKARRLYRGRMAAEPPGLEKHRLQIQEQAMEKSHLNHSPPIMQQPQRPSEISDGLSVLENTMEKEPVREADIAHGGLKAAKHHYQMHMAGAGTAEKLRCALLEHAMEKTLSGLPPDMQVLARTHFYRSMVRNSAERQYAAAVPQPDTGLER</sequence>
<dbReference type="AlphaFoldDB" id="A0A7H1MEZ2"/>
<dbReference type="Proteomes" id="UP000516412">
    <property type="component" value="Chromosome"/>
</dbReference>
<dbReference type="RefSeq" id="WP_187000986.1">
    <property type="nucleotide sequence ID" value="NZ_CP060414.2"/>
</dbReference>
<dbReference type="EMBL" id="CP060414">
    <property type="protein sequence ID" value="QNT60207.1"/>
    <property type="molecule type" value="Genomic_DNA"/>
</dbReference>
<dbReference type="KEGG" id="nmus:H7A79_0494"/>
<name>A0A7H1MEZ2_9NEIS</name>
<evidence type="ECO:0000313" key="2">
    <source>
        <dbReference type="Proteomes" id="UP000516412"/>
    </source>
</evidence>
<organism evidence="1 2">
    <name type="scientific">Neisseria musculi</name>
    <dbReference type="NCBI Taxonomy" id="1815583"/>
    <lineage>
        <taxon>Bacteria</taxon>
        <taxon>Pseudomonadati</taxon>
        <taxon>Pseudomonadota</taxon>
        <taxon>Betaproteobacteria</taxon>
        <taxon>Neisseriales</taxon>
        <taxon>Neisseriaceae</taxon>
        <taxon>Neisseria</taxon>
    </lineage>
</organism>
<protein>
    <submittedName>
        <fullName evidence="1">Uncharacterized protein</fullName>
    </submittedName>
</protein>